<organism evidence="2 3">
    <name type="scientific">Riccia fluitans</name>
    <dbReference type="NCBI Taxonomy" id="41844"/>
    <lineage>
        <taxon>Eukaryota</taxon>
        <taxon>Viridiplantae</taxon>
        <taxon>Streptophyta</taxon>
        <taxon>Embryophyta</taxon>
        <taxon>Marchantiophyta</taxon>
        <taxon>Marchantiopsida</taxon>
        <taxon>Marchantiidae</taxon>
        <taxon>Marchantiales</taxon>
        <taxon>Ricciaceae</taxon>
        <taxon>Riccia</taxon>
    </lineage>
</organism>
<accession>A0ABD1ZND4</accession>
<evidence type="ECO:0000313" key="2">
    <source>
        <dbReference type="EMBL" id="KAL2652391.1"/>
    </source>
</evidence>
<name>A0ABD1ZND4_9MARC</name>
<proteinExistence type="predicted"/>
<sequence>MATYRKGLSLTPLQEKSERSRVNTRQAARSEQDFEEKPDVADDANDEKGDANDRRASYNRRWSSPAEINVVLKG</sequence>
<feature type="region of interest" description="Disordered" evidence="1">
    <location>
        <begin position="1"/>
        <end position="63"/>
    </location>
</feature>
<evidence type="ECO:0000256" key="1">
    <source>
        <dbReference type="SAM" id="MobiDB-lite"/>
    </source>
</evidence>
<evidence type="ECO:0000313" key="3">
    <source>
        <dbReference type="Proteomes" id="UP001605036"/>
    </source>
</evidence>
<keyword evidence="3" id="KW-1185">Reference proteome</keyword>
<dbReference type="Proteomes" id="UP001605036">
    <property type="component" value="Unassembled WGS sequence"/>
</dbReference>
<reference evidence="2 3" key="1">
    <citation type="submission" date="2024-09" db="EMBL/GenBank/DDBJ databases">
        <title>Chromosome-scale assembly of Riccia fluitans.</title>
        <authorList>
            <person name="Paukszto L."/>
            <person name="Sawicki J."/>
            <person name="Karawczyk K."/>
            <person name="Piernik-Szablinska J."/>
            <person name="Szczecinska M."/>
            <person name="Mazdziarz M."/>
        </authorList>
    </citation>
    <scope>NUCLEOTIDE SEQUENCE [LARGE SCALE GENOMIC DNA]</scope>
    <source>
        <strain evidence="2">Rf_01</strain>
        <tissue evidence="2">Aerial parts of the thallus</tissue>
    </source>
</reference>
<dbReference type="AlphaFoldDB" id="A0ABD1ZND4"/>
<comment type="caution">
    <text evidence="2">The sequence shown here is derived from an EMBL/GenBank/DDBJ whole genome shotgun (WGS) entry which is preliminary data.</text>
</comment>
<dbReference type="EMBL" id="JBHFFA010000001">
    <property type="protein sequence ID" value="KAL2652391.1"/>
    <property type="molecule type" value="Genomic_DNA"/>
</dbReference>
<protein>
    <submittedName>
        <fullName evidence="2">Uncharacterized protein</fullName>
    </submittedName>
</protein>
<feature type="compositionally biased region" description="Basic and acidic residues" evidence="1">
    <location>
        <begin position="28"/>
        <end position="56"/>
    </location>
</feature>
<gene>
    <name evidence="2" type="ORF">R1flu_020519</name>
</gene>